<dbReference type="RefSeq" id="YP_009224006.1">
    <property type="nucleotide sequence ID" value="NC_029074.1"/>
</dbReference>
<accession>A0A0E3X9P9</accession>
<dbReference type="GeneID" id="26795145"/>
<evidence type="ECO:0000259" key="1">
    <source>
        <dbReference type="Pfam" id="PF22548"/>
    </source>
</evidence>
<reference evidence="2 3" key="1">
    <citation type="journal article" date="2015" name="Sci. Rep.">
        <title>Bacteriophages of wastewater foaming-associated filamentous Gordonia reduce host levels in raw activated sludge.</title>
        <authorList>
            <person name="Liu M."/>
            <person name="Gill J.J."/>
            <person name="Young R."/>
            <person name="Summer E.J."/>
        </authorList>
    </citation>
    <scope>NUCLEOTIDE SEQUENCE [LARGE SCALE GENOMIC DNA]</scope>
</reference>
<feature type="domain" description="TOTE conflict system primase" evidence="1">
    <location>
        <begin position="38"/>
        <end position="234"/>
    </location>
</feature>
<gene>
    <name evidence="2" type="ORF">GordTnk2_98</name>
</gene>
<keyword evidence="3" id="KW-1185">Reference proteome</keyword>
<dbReference type="EMBL" id="KP790008">
    <property type="protein sequence ID" value="AKC02838.1"/>
    <property type="molecule type" value="Genomic_DNA"/>
</dbReference>
<dbReference type="Proteomes" id="UP000033020">
    <property type="component" value="Segment"/>
</dbReference>
<dbReference type="Pfam" id="PF22548">
    <property type="entry name" value="AEP-TOTE"/>
    <property type="match status" value="1"/>
</dbReference>
<dbReference type="InterPro" id="IPR054347">
    <property type="entry name" value="TOTE_primase"/>
</dbReference>
<name>A0A0E3X9P9_9CAUD</name>
<proteinExistence type="predicted"/>
<protein>
    <recommendedName>
        <fullName evidence="1">TOTE conflict system primase domain-containing protein</fullName>
    </recommendedName>
</protein>
<evidence type="ECO:0000313" key="2">
    <source>
        <dbReference type="EMBL" id="AKC02838.1"/>
    </source>
</evidence>
<dbReference type="KEGG" id="vg:26795145"/>
<evidence type="ECO:0000313" key="3">
    <source>
        <dbReference type="Proteomes" id="UP000033020"/>
    </source>
</evidence>
<organism evidence="2 3">
    <name type="scientific">Gordonia phage GordTnk2</name>
    <dbReference type="NCBI Taxonomy" id="1622192"/>
    <lineage>
        <taxon>Viruses</taxon>
        <taxon>Duplodnaviria</taxon>
        <taxon>Heunggongvirae</taxon>
        <taxon>Uroviricota</taxon>
        <taxon>Caudoviricetes</taxon>
        <taxon>Gordtnkvirus</taxon>
        <taxon>Gordtnkvirus gordtnk2</taxon>
    </lineage>
</organism>
<sequence>MSYPERLENALARLLIARPDAVAEQHGNGAYSPQDGMIWDRKIIRAHLEGHRTYGHYVLNGDKAKFFCFDVDFRKEISRLSENTKLKYPRKLWQESGADSAERHWLEWQLKTVARLLEYRIRKMGIKTLVSFSGSKGMHVYGFPSPGEQVNAADLRALGHAVIDDFGYLIQADNANGVNYTGDPWDQTFMLFDFELFPKQDSAENYGNLVRMEMGINKKSGKPGFFVDLEDQDYTLSRVSDPVILLEKLLEN</sequence>